<dbReference type="Proteomes" id="UP001374535">
    <property type="component" value="Chromosome 9"/>
</dbReference>
<dbReference type="GO" id="GO:0048367">
    <property type="term" value="P:shoot system development"/>
    <property type="evidence" value="ECO:0007669"/>
    <property type="project" value="InterPro"/>
</dbReference>
<reference evidence="2 3" key="1">
    <citation type="journal article" date="2023" name="Life. Sci Alliance">
        <title>Evolutionary insights into 3D genome organization and epigenetic landscape of Vigna mungo.</title>
        <authorList>
            <person name="Junaid A."/>
            <person name="Singh B."/>
            <person name="Bhatia S."/>
        </authorList>
    </citation>
    <scope>NUCLEOTIDE SEQUENCE [LARGE SCALE GENOMIC DNA]</scope>
    <source>
        <strain evidence="2">Urdbean</strain>
    </source>
</reference>
<evidence type="ECO:0000313" key="3">
    <source>
        <dbReference type="Proteomes" id="UP001374535"/>
    </source>
</evidence>
<name>A0AAQ3MTN7_VIGMU</name>
<proteinExistence type="predicted"/>
<sequence>MAATPFSPKSHSHHQSRSKSLPCRPHPLILQCNQHLGSLEASASYSTSPSSSLFRQKLSVLVQERKEKWVEELLNGSLRLLDVSTAARDALLHTKECARELQSIMRRKRGGEMEVAAKVKKLLASRKVEKKAILKALENLQATVKKATFSSSNKDH</sequence>
<dbReference type="EMBL" id="CP144692">
    <property type="protein sequence ID" value="WVY96965.1"/>
    <property type="molecule type" value="Genomic_DNA"/>
</dbReference>
<gene>
    <name evidence="2" type="ORF">V8G54_029116</name>
</gene>
<organism evidence="2 3">
    <name type="scientific">Vigna mungo</name>
    <name type="common">Black gram</name>
    <name type="synonym">Phaseolus mungo</name>
    <dbReference type="NCBI Taxonomy" id="3915"/>
    <lineage>
        <taxon>Eukaryota</taxon>
        <taxon>Viridiplantae</taxon>
        <taxon>Streptophyta</taxon>
        <taxon>Embryophyta</taxon>
        <taxon>Tracheophyta</taxon>
        <taxon>Spermatophyta</taxon>
        <taxon>Magnoliopsida</taxon>
        <taxon>eudicotyledons</taxon>
        <taxon>Gunneridae</taxon>
        <taxon>Pentapetalae</taxon>
        <taxon>rosids</taxon>
        <taxon>fabids</taxon>
        <taxon>Fabales</taxon>
        <taxon>Fabaceae</taxon>
        <taxon>Papilionoideae</taxon>
        <taxon>50 kb inversion clade</taxon>
        <taxon>NPAAA clade</taxon>
        <taxon>indigoferoid/millettioid clade</taxon>
        <taxon>Phaseoleae</taxon>
        <taxon>Vigna</taxon>
    </lineage>
</organism>
<dbReference type="PANTHER" id="PTHR33070">
    <property type="entry name" value="OS06G0725500 PROTEIN"/>
    <property type="match status" value="1"/>
</dbReference>
<dbReference type="Pfam" id="PF03087">
    <property type="entry name" value="BPS1"/>
    <property type="match status" value="1"/>
</dbReference>
<dbReference type="GO" id="GO:0048364">
    <property type="term" value="P:root development"/>
    <property type="evidence" value="ECO:0007669"/>
    <property type="project" value="InterPro"/>
</dbReference>
<feature type="region of interest" description="Disordered" evidence="1">
    <location>
        <begin position="1"/>
        <end position="24"/>
    </location>
</feature>
<evidence type="ECO:0000256" key="1">
    <source>
        <dbReference type="SAM" id="MobiDB-lite"/>
    </source>
</evidence>
<dbReference type="InterPro" id="IPR004320">
    <property type="entry name" value="BPS1_pln"/>
</dbReference>
<dbReference type="AlphaFoldDB" id="A0AAQ3MTN7"/>
<dbReference type="PANTHER" id="PTHR33070:SF129">
    <property type="entry name" value="DUF241 DOMAIN PROTEIN"/>
    <property type="match status" value="1"/>
</dbReference>
<keyword evidence="3" id="KW-1185">Reference proteome</keyword>
<protein>
    <submittedName>
        <fullName evidence="2">Uncharacterized protein</fullName>
    </submittedName>
</protein>
<evidence type="ECO:0000313" key="2">
    <source>
        <dbReference type="EMBL" id="WVY96965.1"/>
    </source>
</evidence>
<accession>A0AAQ3MTN7</accession>